<dbReference type="GeneID" id="104609628"/>
<gene>
    <name evidence="2" type="primary">LOC104609628</name>
</gene>
<accession>A0A1U8Q997</accession>
<name>A0A1U8Q997_NELNU</name>
<protein>
    <submittedName>
        <fullName evidence="2">Uncharacterized protein LOC104609628</fullName>
    </submittedName>
</protein>
<evidence type="ECO:0000313" key="1">
    <source>
        <dbReference type="Proteomes" id="UP000189703"/>
    </source>
</evidence>
<dbReference type="KEGG" id="nnu:104609628"/>
<dbReference type="InParanoid" id="A0A1U8Q997"/>
<evidence type="ECO:0000313" key="2">
    <source>
        <dbReference type="RefSeq" id="XP_019055354.1"/>
    </source>
</evidence>
<keyword evidence="1" id="KW-1185">Reference proteome</keyword>
<dbReference type="AlphaFoldDB" id="A0A1U8Q997"/>
<dbReference type="RefSeq" id="XP_019055354.1">
    <property type="nucleotide sequence ID" value="XM_019199809.1"/>
</dbReference>
<proteinExistence type="predicted"/>
<reference evidence="2" key="1">
    <citation type="submission" date="2025-08" db="UniProtKB">
        <authorList>
            <consortium name="RefSeq"/>
        </authorList>
    </citation>
    <scope>IDENTIFICATION</scope>
</reference>
<sequence>MRLHHWCRFKCSNWSISPPRPSICWSEGRERKGDSEAIRMRKLYRHGRMVDLQASSHGFTLRKLVQSFVFGLLEALLVLGRAFRLYRAILLFPLSVNNVSISDTSVV</sequence>
<dbReference type="Proteomes" id="UP000189703">
    <property type="component" value="Unplaced"/>
</dbReference>
<organism evidence="1 2">
    <name type="scientific">Nelumbo nucifera</name>
    <name type="common">Sacred lotus</name>
    <dbReference type="NCBI Taxonomy" id="4432"/>
    <lineage>
        <taxon>Eukaryota</taxon>
        <taxon>Viridiplantae</taxon>
        <taxon>Streptophyta</taxon>
        <taxon>Embryophyta</taxon>
        <taxon>Tracheophyta</taxon>
        <taxon>Spermatophyta</taxon>
        <taxon>Magnoliopsida</taxon>
        <taxon>Proteales</taxon>
        <taxon>Nelumbonaceae</taxon>
        <taxon>Nelumbo</taxon>
    </lineage>
</organism>